<keyword evidence="6" id="KW-1185">Reference proteome</keyword>
<accession>A0A0D3G6Q6</accession>
<dbReference type="PANTHER" id="PTHR10353:SF204">
    <property type="entry name" value="BETA-GLUCOSIDASE 20"/>
    <property type="match status" value="1"/>
</dbReference>
<dbReference type="GO" id="GO:0004565">
    <property type="term" value="F:beta-galactosidase activity"/>
    <property type="evidence" value="ECO:0007669"/>
    <property type="project" value="UniProtKB-ARBA"/>
</dbReference>
<evidence type="ECO:0000256" key="2">
    <source>
        <dbReference type="ARBA" id="ARBA00023180"/>
    </source>
</evidence>
<protein>
    <submittedName>
        <fullName evidence="5">Uncharacterized protein</fullName>
    </submittedName>
</protein>
<evidence type="ECO:0000256" key="3">
    <source>
        <dbReference type="RuleBase" id="RU003690"/>
    </source>
</evidence>
<dbReference type="SUPFAM" id="SSF51445">
    <property type="entry name" value="(Trans)glycosidases"/>
    <property type="match status" value="1"/>
</dbReference>
<evidence type="ECO:0000256" key="4">
    <source>
        <dbReference type="SAM" id="MobiDB-lite"/>
    </source>
</evidence>
<organism evidence="5">
    <name type="scientific">Oryza barthii</name>
    <dbReference type="NCBI Taxonomy" id="65489"/>
    <lineage>
        <taxon>Eukaryota</taxon>
        <taxon>Viridiplantae</taxon>
        <taxon>Streptophyta</taxon>
        <taxon>Embryophyta</taxon>
        <taxon>Tracheophyta</taxon>
        <taxon>Spermatophyta</taxon>
        <taxon>Magnoliopsida</taxon>
        <taxon>Liliopsida</taxon>
        <taxon>Poales</taxon>
        <taxon>Poaceae</taxon>
        <taxon>BOP clade</taxon>
        <taxon>Oryzoideae</taxon>
        <taxon>Oryzeae</taxon>
        <taxon>Oryzinae</taxon>
        <taxon>Oryza</taxon>
    </lineage>
</organism>
<dbReference type="GO" id="GO:0005975">
    <property type="term" value="P:carbohydrate metabolic process"/>
    <property type="evidence" value="ECO:0007669"/>
    <property type="project" value="InterPro"/>
</dbReference>
<dbReference type="Pfam" id="PF00232">
    <property type="entry name" value="Glyco_hydro_1"/>
    <property type="match status" value="1"/>
</dbReference>
<feature type="compositionally biased region" description="Low complexity" evidence="4">
    <location>
        <begin position="39"/>
        <end position="55"/>
    </location>
</feature>
<reference evidence="5" key="2">
    <citation type="submission" date="2015-03" db="UniProtKB">
        <authorList>
            <consortium name="EnsemblPlants"/>
        </authorList>
    </citation>
    <scope>IDENTIFICATION</scope>
</reference>
<dbReference type="STRING" id="65489.A0A0D3G6Q6"/>
<dbReference type="AlphaFoldDB" id="A0A0D3G6Q6"/>
<dbReference type="eggNOG" id="KOG0626">
    <property type="taxonomic scope" value="Eukaryota"/>
</dbReference>
<dbReference type="HOGENOM" id="CLU_1211395_0_0_1"/>
<dbReference type="Gramene" id="OBART05G13670.1">
    <property type="protein sequence ID" value="OBART05G13670.1"/>
    <property type="gene ID" value="OBART05G13670"/>
</dbReference>
<evidence type="ECO:0000313" key="6">
    <source>
        <dbReference type="Proteomes" id="UP000026960"/>
    </source>
</evidence>
<comment type="similarity">
    <text evidence="1 3">Belongs to the glycosyl hydrolase 1 family.</text>
</comment>
<dbReference type="PANTHER" id="PTHR10353">
    <property type="entry name" value="GLYCOSYL HYDROLASE"/>
    <property type="match status" value="1"/>
</dbReference>
<dbReference type="GO" id="GO:0008422">
    <property type="term" value="F:beta-glucosidase activity"/>
    <property type="evidence" value="ECO:0007669"/>
    <property type="project" value="UniProtKB-ARBA"/>
</dbReference>
<reference evidence="5" key="1">
    <citation type="journal article" date="2009" name="Rice">
        <title>De Novo Next Generation Sequencing of Plant Genomes.</title>
        <authorList>
            <person name="Rounsley S."/>
            <person name="Marri P.R."/>
            <person name="Yu Y."/>
            <person name="He R."/>
            <person name="Sisneros N."/>
            <person name="Goicoechea J.L."/>
            <person name="Lee S.J."/>
            <person name="Angelova A."/>
            <person name="Kudrna D."/>
            <person name="Luo M."/>
            <person name="Affourtit J."/>
            <person name="Desany B."/>
            <person name="Knight J."/>
            <person name="Niazi F."/>
            <person name="Egholm M."/>
            <person name="Wing R.A."/>
        </authorList>
    </citation>
    <scope>NUCLEOTIDE SEQUENCE [LARGE SCALE GENOMIC DNA]</scope>
    <source>
        <strain evidence="5">cv. IRGC 105608</strain>
    </source>
</reference>
<evidence type="ECO:0000313" key="5">
    <source>
        <dbReference type="EnsemblPlants" id="OBART05G13670.1"/>
    </source>
</evidence>
<dbReference type="GO" id="GO:0033907">
    <property type="term" value="F:beta-D-fucosidase activity"/>
    <property type="evidence" value="ECO:0007669"/>
    <property type="project" value="UniProtKB-ARBA"/>
</dbReference>
<dbReference type="PaxDb" id="65489-OBART05G13670.1"/>
<dbReference type="InterPro" id="IPR001360">
    <property type="entry name" value="Glyco_hydro_1"/>
</dbReference>
<proteinExistence type="inferred from homology"/>
<dbReference type="EnsemblPlants" id="OBART05G13670.1">
    <property type="protein sequence ID" value="OBART05G13670.1"/>
    <property type="gene ID" value="OBART05G13670"/>
</dbReference>
<name>A0A0D3G6Q6_9ORYZ</name>
<dbReference type="Proteomes" id="UP000026960">
    <property type="component" value="Chromosome 5"/>
</dbReference>
<dbReference type="InterPro" id="IPR017853">
    <property type="entry name" value="GH"/>
</dbReference>
<feature type="region of interest" description="Disordered" evidence="4">
    <location>
        <begin position="1"/>
        <end position="101"/>
    </location>
</feature>
<keyword evidence="2" id="KW-0325">Glycoprotein</keyword>
<dbReference type="Gene3D" id="3.20.20.80">
    <property type="entry name" value="Glycosidases"/>
    <property type="match status" value="1"/>
</dbReference>
<sequence length="229" mass="25329">MQPHLPTGASFRTPDPSFPPPIASIAPRGARADGGALVPDLSAIPPSPAPAGATARHTRRSTGPIPPSPSLVPEGKIPMCAPTNRRERKQNKLGRKERDGSVRQKGKRWLDLIPAEIRDPFSLDTRNYDFYPHPPRRAWYPAVPTSAMADRRNGANVKGYSVWSFMDLYELFGGYNTWHYGLIAVDFSSAERRRQPKRSASWYSDFLKNNAVIRVEDGSSVSVAAHAQL</sequence>
<evidence type="ECO:0000256" key="1">
    <source>
        <dbReference type="ARBA" id="ARBA00010838"/>
    </source>
</evidence>